<sequence>MKIRRISVSLSKTIQAARFEPVEVGFSIDADLEDDDDLAEARAELYKEASKSVRLMMKRDLKTWRAEHDQWHEENS</sequence>
<keyword evidence="2" id="KW-1185">Reference proteome</keyword>
<reference evidence="1 2" key="1">
    <citation type="submission" date="2019-02" db="EMBL/GenBank/DDBJ databases">
        <title>Complete genome sequence of Burkholderia cenocepacia phage BcepSaruman.</title>
        <authorList>
            <person name="Park K."/>
            <person name="Liu M."/>
            <person name="Gill J."/>
        </authorList>
    </citation>
    <scope>NUCLEOTIDE SEQUENCE [LARGE SCALE GENOMIC DNA]</scope>
</reference>
<gene>
    <name evidence="1" type="ORF">BcepSaruman_292</name>
</gene>
<evidence type="ECO:0000313" key="1">
    <source>
        <dbReference type="EMBL" id="QBX06705.1"/>
    </source>
</evidence>
<organism evidence="1 2">
    <name type="scientific">Burkholderia phage BcepSaruman</name>
    <dbReference type="NCBI Taxonomy" id="2530032"/>
    <lineage>
        <taxon>Viruses</taxon>
        <taxon>Duplodnaviria</taxon>
        <taxon>Heunggongvirae</taxon>
        <taxon>Uroviricota</taxon>
        <taxon>Caudoviricetes</taxon>
        <taxon>Sarumanvirus</taxon>
        <taxon>Sarumanvirus bcepsaruman</taxon>
    </lineage>
</organism>
<evidence type="ECO:0000313" key="2">
    <source>
        <dbReference type="Proteomes" id="UP000296455"/>
    </source>
</evidence>
<name>A0A4D5ZCD8_9CAUD</name>
<dbReference type="Proteomes" id="UP000296455">
    <property type="component" value="Segment"/>
</dbReference>
<dbReference type="EMBL" id="MK552140">
    <property type="protein sequence ID" value="QBX06705.1"/>
    <property type="molecule type" value="Genomic_DNA"/>
</dbReference>
<protein>
    <submittedName>
        <fullName evidence="1">Uncharacterized protein</fullName>
    </submittedName>
</protein>
<proteinExistence type="predicted"/>
<accession>A0A4D5ZCD8</accession>